<dbReference type="GO" id="GO:0005886">
    <property type="term" value="C:plasma membrane"/>
    <property type="evidence" value="ECO:0007669"/>
    <property type="project" value="TreeGrafter"/>
</dbReference>
<dbReference type="Pfam" id="PF00990">
    <property type="entry name" value="GGDEF"/>
    <property type="match status" value="1"/>
</dbReference>
<dbReference type="GO" id="GO:0005737">
    <property type="term" value="C:cytoplasm"/>
    <property type="evidence" value="ECO:0007669"/>
    <property type="project" value="UniProtKB-SubCell"/>
</dbReference>
<dbReference type="InterPro" id="IPR000595">
    <property type="entry name" value="cNMP-bd_dom"/>
</dbReference>
<dbReference type="SUPFAM" id="SSF55073">
    <property type="entry name" value="Nucleotide cyclase"/>
    <property type="match status" value="1"/>
</dbReference>
<protein>
    <recommendedName>
        <fullName evidence="2">diguanylate cyclase</fullName>
        <ecNumber evidence="2">2.7.7.65</ecNumber>
    </recommendedName>
</protein>
<dbReference type="InterPro" id="IPR029787">
    <property type="entry name" value="Nucleotide_cyclase"/>
</dbReference>
<evidence type="ECO:0000256" key="4">
    <source>
        <dbReference type="SAM" id="Coils"/>
    </source>
</evidence>
<comment type="subcellular location">
    <subcellularLocation>
        <location evidence="1">Cytoplasm</location>
    </subcellularLocation>
</comment>
<dbReference type="AlphaFoldDB" id="A0A0R0AJ84"/>
<accession>A0A0R0AJ84</accession>
<dbReference type="InterPro" id="IPR000160">
    <property type="entry name" value="GGDEF_dom"/>
</dbReference>
<feature type="domain" description="Cyclic nucleotide-binding" evidence="5">
    <location>
        <begin position="46"/>
        <end position="127"/>
    </location>
</feature>
<reference evidence="7 8" key="1">
    <citation type="submission" date="2015-10" db="EMBL/GenBank/DDBJ databases">
        <title>Genome sequencing and analysis of members of genus Stenotrophomonas.</title>
        <authorList>
            <person name="Patil P.P."/>
            <person name="Midha S."/>
            <person name="Patil P.B."/>
        </authorList>
    </citation>
    <scope>NUCLEOTIDE SEQUENCE [LARGE SCALE GENOMIC DNA]</scope>
    <source>
        <strain evidence="7 8">JCM 9942</strain>
    </source>
</reference>
<dbReference type="CDD" id="cd00038">
    <property type="entry name" value="CAP_ED"/>
    <property type="match status" value="1"/>
</dbReference>
<feature type="domain" description="GGDEF" evidence="6">
    <location>
        <begin position="211"/>
        <end position="343"/>
    </location>
</feature>
<organism evidence="7 8">
    <name type="scientific">Stenotrophomonas pictorum JCM 9942</name>
    <dbReference type="NCBI Taxonomy" id="1236960"/>
    <lineage>
        <taxon>Bacteria</taxon>
        <taxon>Pseudomonadati</taxon>
        <taxon>Pseudomonadota</taxon>
        <taxon>Gammaproteobacteria</taxon>
        <taxon>Lysobacterales</taxon>
        <taxon>Lysobacteraceae</taxon>
        <taxon>Stenotrophomonas</taxon>
    </lineage>
</organism>
<dbReference type="PANTHER" id="PTHR45138:SF9">
    <property type="entry name" value="DIGUANYLATE CYCLASE DGCM-RELATED"/>
    <property type="match status" value="1"/>
</dbReference>
<dbReference type="InterPro" id="IPR043128">
    <property type="entry name" value="Rev_trsase/Diguanyl_cyclase"/>
</dbReference>
<dbReference type="SMART" id="SM00267">
    <property type="entry name" value="GGDEF"/>
    <property type="match status" value="1"/>
</dbReference>
<evidence type="ECO:0000259" key="5">
    <source>
        <dbReference type="PROSITE" id="PS50042"/>
    </source>
</evidence>
<dbReference type="EC" id="2.7.7.65" evidence="2"/>
<comment type="caution">
    <text evidence="7">The sequence shown here is derived from an EMBL/GenBank/DDBJ whole genome shotgun (WGS) entry which is preliminary data.</text>
</comment>
<dbReference type="Gene3D" id="3.30.70.270">
    <property type="match status" value="1"/>
</dbReference>
<dbReference type="Gene3D" id="2.60.120.10">
    <property type="entry name" value="Jelly Rolls"/>
    <property type="match status" value="1"/>
</dbReference>
<dbReference type="InterPro" id="IPR014710">
    <property type="entry name" value="RmlC-like_jellyroll"/>
</dbReference>
<dbReference type="SUPFAM" id="SSF51206">
    <property type="entry name" value="cAMP-binding domain-like"/>
    <property type="match status" value="1"/>
</dbReference>
<proteinExistence type="predicted"/>
<evidence type="ECO:0000259" key="6">
    <source>
        <dbReference type="PROSITE" id="PS50887"/>
    </source>
</evidence>
<dbReference type="GO" id="GO:0043709">
    <property type="term" value="P:cell adhesion involved in single-species biofilm formation"/>
    <property type="evidence" value="ECO:0007669"/>
    <property type="project" value="TreeGrafter"/>
</dbReference>
<evidence type="ECO:0000313" key="7">
    <source>
        <dbReference type="EMBL" id="KRG45148.1"/>
    </source>
</evidence>
<evidence type="ECO:0000256" key="1">
    <source>
        <dbReference type="ARBA" id="ARBA00004496"/>
    </source>
</evidence>
<dbReference type="Proteomes" id="UP000050836">
    <property type="component" value="Unassembled WGS sequence"/>
</dbReference>
<evidence type="ECO:0000313" key="8">
    <source>
        <dbReference type="Proteomes" id="UP000050836"/>
    </source>
</evidence>
<dbReference type="Pfam" id="PF00027">
    <property type="entry name" value="cNMP_binding"/>
    <property type="match status" value="1"/>
</dbReference>
<name>A0A0R0AJ84_9GAMM</name>
<dbReference type="RefSeq" id="WP_054658117.1">
    <property type="nucleotide sequence ID" value="NZ_BAZI01000055.1"/>
</dbReference>
<dbReference type="NCBIfam" id="TIGR00254">
    <property type="entry name" value="GGDEF"/>
    <property type="match status" value="1"/>
</dbReference>
<dbReference type="CDD" id="cd01949">
    <property type="entry name" value="GGDEF"/>
    <property type="match status" value="1"/>
</dbReference>
<evidence type="ECO:0000256" key="2">
    <source>
        <dbReference type="ARBA" id="ARBA00012528"/>
    </source>
</evidence>
<dbReference type="OrthoDB" id="9803824at2"/>
<keyword evidence="8" id="KW-1185">Reference proteome</keyword>
<dbReference type="EMBL" id="LLXS01000004">
    <property type="protein sequence ID" value="KRG45148.1"/>
    <property type="molecule type" value="Genomic_DNA"/>
</dbReference>
<dbReference type="GO" id="GO:0052621">
    <property type="term" value="F:diguanylate cyclase activity"/>
    <property type="evidence" value="ECO:0007669"/>
    <property type="project" value="UniProtKB-EC"/>
</dbReference>
<keyword evidence="4" id="KW-0175">Coiled coil</keyword>
<comment type="catalytic activity">
    <reaction evidence="3">
        <text>2 GTP = 3',3'-c-di-GMP + 2 diphosphate</text>
        <dbReference type="Rhea" id="RHEA:24898"/>
        <dbReference type="ChEBI" id="CHEBI:33019"/>
        <dbReference type="ChEBI" id="CHEBI:37565"/>
        <dbReference type="ChEBI" id="CHEBI:58805"/>
        <dbReference type="EC" id="2.7.7.65"/>
    </reaction>
</comment>
<sequence>MSGLGSGGPVLQEHLPASVADAGEAALRAQVSAVEFALFAPFGDRRMLADGEVLFLRGDIGTSMFIIVSGVICLDFGPGLPPKQLGSNDFFGELGLLVDRHPRSSAARAYGDTVLLEVTCANFHRLIDQDPATVVFFLRRTLWRVVSSEQRLIDQLSRRNQELEETLSNLYSANDELHRTRELVYTDDLTGMGNRRALTVYLQEAHRSGQRPQGLLLIDCDDFKALNDSHGHLAGDHVLKRLGRVLSSVAGKDDIACRLGGDEFCVLLKHADMERLTRVAAFILEAVRGLEAFPGAMPGICSVSIGIVPMETHQHWNDAYSRADDALYEAKRLGGGRAQWTLR</sequence>
<feature type="coiled-coil region" evidence="4">
    <location>
        <begin position="146"/>
        <end position="180"/>
    </location>
</feature>
<evidence type="ECO:0000256" key="3">
    <source>
        <dbReference type="ARBA" id="ARBA00034247"/>
    </source>
</evidence>
<dbReference type="InterPro" id="IPR050469">
    <property type="entry name" value="Diguanylate_Cyclase"/>
</dbReference>
<dbReference type="PANTHER" id="PTHR45138">
    <property type="entry name" value="REGULATORY COMPONENTS OF SENSORY TRANSDUCTION SYSTEM"/>
    <property type="match status" value="1"/>
</dbReference>
<dbReference type="GO" id="GO:1902201">
    <property type="term" value="P:negative regulation of bacterial-type flagellum-dependent cell motility"/>
    <property type="evidence" value="ECO:0007669"/>
    <property type="project" value="TreeGrafter"/>
</dbReference>
<gene>
    <name evidence="7" type="ORF">ARC78_02880</name>
</gene>
<dbReference type="InterPro" id="IPR018490">
    <property type="entry name" value="cNMP-bd_dom_sf"/>
</dbReference>
<dbReference type="PROSITE" id="PS50887">
    <property type="entry name" value="GGDEF"/>
    <property type="match status" value="1"/>
</dbReference>
<dbReference type="SMART" id="SM00100">
    <property type="entry name" value="cNMP"/>
    <property type="match status" value="1"/>
</dbReference>
<dbReference type="PROSITE" id="PS50042">
    <property type="entry name" value="CNMP_BINDING_3"/>
    <property type="match status" value="1"/>
</dbReference>